<dbReference type="KEGG" id="sale:EPH95_14090"/>
<comment type="subcellular location">
    <subcellularLocation>
        <location evidence="1">Cell membrane</location>
        <topology evidence="1">Multi-pass membrane protein</topology>
    </subcellularLocation>
</comment>
<feature type="transmembrane region" description="Helical" evidence="7">
    <location>
        <begin position="46"/>
        <end position="63"/>
    </location>
</feature>
<dbReference type="PANTHER" id="PTHR33452:SF1">
    <property type="entry name" value="INNER MEMBRANE PROTEIN YPHA-RELATED"/>
    <property type="match status" value="1"/>
</dbReference>
<evidence type="ECO:0000256" key="2">
    <source>
        <dbReference type="ARBA" id="ARBA00006679"/>
    </source>
</evidence>
<accession>A0A514LJZ8</accession>
<feature type="transmembrane region" description="Helical" evidence="7">
    <location>
        <begin position="70"/>
        <end position="87"/>
    </location>
</feature>
<dbReference type="OrthoDB" id="886570at2"/>
<evidence type="ECO:0000256" key="6">
    <source>
        <dbReference type="ARBA" id="ARBA00023136"/>
    </source>
</evidence>
<gene>
    <name evidence="8" type="ORF">EPH95_14090</name>
</gene>
<keyword evidence="9" id="KW-1185">Reference proteome</keyword>
<evidence type="ECO:0000313" key="8">
    <source>
        <dbReference type="EMBL" id="QDI92180.1"/>
    </source>
</evidence>
<keyword evidence="4 7" id="KW-0812">Transmembrane</keyword>
<evidence type="ECO:0000256" key="7">
    <source>
        <dbReference type="SAM" id="Phobius"/>
    </source>
</evidence>
<dbReference type="Pfam" id="PF07681">
    <property type="entry name" value="DoxX"/>
    <property type="match status" value="1"/>
</dbReference>
<organism evidence="8 9">
    <name type="scientific">Salicibibacter halophilus</name>
    <dbReference type="NCBI Taxonomy" id="2502791"/>
    <lineage>
        <taxon>Bacteria</taxon>
        <taxon>Bacillati</taxon>
        <taxon>Bacillota</taxon>
        <taxon>Bacilli</taxon>
        <taxon>Bacillales</taxon>
        <taxon>Bacillaceae</taxon>
        <taxon>Salicibibacter</taxon>
    </lineage>
</organism>
<reference evidence="9" key="1">
    <citation type="submission" date="2019-01" db="EMBL/GenBank/DDBJ databases">
        <title>Genomic analysis of Salicibibacter sp. NKC3-5.</title>
        <authorList>
            <person name="Oh Y.J."/>
        </authorList>
    </citation>
    <scope>NUCLEOTIDE SEQUENCE [LARGE SCALE GENOMIC DNA]</scope>
    <source>
        <strain evidence="9">NKC3-5</strain>
    </source>
</reference>
<sequence>MKFHIGLFLLRITVGFTFLLHGLDKFVPGIEETIEYFSSLGLPGFTAYLVAFVEIVGGLLMILGAATRVVAVLFTFIMLGAIFFANLPEGFLGGYELDLILLVVSIHLLLSGSRFLALDSIFSKRRRR</sequence>
<proteinExistence type="inferred from homology"/>
<dbReference type="Proteomes" id="UP000319756">
    <property type="component" value="Chromosome"/>
</dbReference>
<keyword evidence="6 7" id="KW-0472">Membrane</keyword>
<dbReference type="InterPro" id="IPR032808">
    <property type="entry name" value="DoxX"/>
</dbReference>
<feature type="transmembrane region" description="Helical" evidence="7">
    <location>
        <begin position="99"/>
        <end position="118"/>
    </location>
</feature>
<dbReference type="RefSeq" id="WP_142090694.1">
    <property type="nucleotide sequence ID" value="NZ_CP035485.1"/>
</dbReference>
<evidence type="ECO:0000313" key="9">
    <source>
        <dbReference type="Proteomes" id="UP000319756"/>
    </source>
</evidence>
<evidence type="ECO:0000256" key="1">
    <source>
        <dbReference type="ARBA" id="ARBA00004651"/>
    </source>
</evidence>
<dbReference type="PANTHER" id="PTHR33452">
    <property type="entry name" value="OXIDOREDUCTASE CATD-RELATED"/>
    <property type="match status" value="1"/>
</dbReference>
<evidence type="ECO:0000256" key="4">
    <source>
        <dbReference type="ARBA" id="ARBA00022692"/>
    </source>
</evidence>
<protein>
    <submittedName>
        <fullName evidence="8">DoxX family protein</fullName>
    </submittedName>
</protein>
<keyword evidence="3" id="KW-1003">Cell membrane</keyword>
<evidence type="ECO:0000256" key="3">
    <source>
        <dbReference type="ARBA" id="ARBA00022475"/>
    </source>
</evidence>
<dbReference type="GO" id="GO:0005886">
    <property type="term" value="C:plasma membrane"/>
    <property type="evidence" value="ECO:0007669"/>
    <property type="project" value="UniProtKB-SubCell"/>
</dbReference>
<comment type="similarity">
    <text evidence="2">Belongs to the DoxX family.</text>
</comment>
<dbReference type="InterPro" id="IPR051907">
    <property type="entry name" value="DoxX-like_oxidoreductase"/>
</dbReference>
<name>A0A514LJZ8_9BACI</name>
<dbReference type="AlphaFoldDB" id="A0A514LJZ8"/>
<keyword evidence="5 7" id="KW-1133">Transmembrane helix</keyword>
<dbReference type="EMBL" id="CP035485">
    <property type="protein sequence ID" value="QDI92180.1"/>
    <property type="molecule type" value="Genomic_DNA"/>
</dbReference>
<evidence type="ECO:0000256" key="5">
    <source>
        <dbReference type="ARBA" id="ARBA00022989"/>
    </source>
</evidence>